<accession>A0ABQ3F1C8</accession>
<dbReference type="Proteomes" id="UP000642673">
    <property type="component" value="Unassembled WGS sequence"/>
</dbReference>
<reference evidence="3" key="1">
    <citation type="journal article" date="2019" name="Int. J. Syst. Evol. Microbiol.">
        <title>The Global Catalogue of Microorganisms (GCM) 10K type strain sequencing project: providing services to taxonomists for standard genome sequencing and annotation.</title>
        <authorList>
            <consortium name="The Broad Institute Genomics Platform"/>
            <consortium name="The Broad Institute Genome Sequencing Center for Infectious Disease"/>
            <person name="Wu L."/>
            <person name="Ma J."/>
        </authorList>
    </citation>
    <scope>NUCLEOTIDE SEQUENCE [LARGE SCALE GENOMIC DNA]</scope>
    <source>
        <strain evidence="3">JCM 4738</strain>
    </source>
</reference>
<sequence>MAPVAEPLDPGTRSADLRRAPPMTLWPAGPLNRALLIAAVAVVLGTGGYVSYDRWLAEDPACAPGVAKRGPRHECVGVTDGGFLFAPSLKQVTGRIKAENDSVAGKSPATVALMIPMISDTQAEQQEYVEQVQGAYLAQYRANHQANGKQPPIRLVLANPGRGYEQWRTVADQLARAAADKKENLRAVAGINISITETEEAVRYLTKDKGIPVVAGPMTADDIKNTAADPHRYPGLARIAPGNTDQADALAAYGSDIKPAETLVVEDIREGDNYLASLRQTFEKLAKGAPNAPETFRSPPDFNDEGNLANDFHQMVPDICSSDAKTLYFAGRPVQLRLFLVELSNRKCNKHYTVISGSHASTLTVDEKFADQWGALTNGAGITLRYPGLAHPEAWGERSTTPTGGSKAALQELTDLVQKFGTKEPDSIGPANLSDGRVIITYDAVSTAIAGIRNDAVGSVKMPSLSEVADSWLRLHGNNRVEGASGWICLDQYGNPYNKAVSIVHLDPASKTAAFDGIAWPAGRAPDPNCSIPN</sequence>
<dbReference type="Gene3D" id="3.40.50.2300">
    <property type="match status" value="1"/>
</dbReference>
<protein>
    <recommendedName>
        <fullName evidence="4">Leucine-binding protein domain-containing protein</fullName>
    </recommendedName>
</protein>
<dbReference type="InterPro" id="IPR028082">
    <property type="entry name" value="Peripla_BP_I"/>
</dbReference>
<feature type="region of interest" description="Disordered" evidence="1">
    <location>
        <begin position="1"/>
        <end position="21"/>
    </location>
</feature>
<evidence type="ECO:0008006" key="4">
    <source>
        <dbReference type="Google" id="ProtNLM"/>
    </source>
</evidence>
<dbReference type="SUPFAM" id="SSF53822">
    <property type="entry name" value="Periplasmic binding protein-like I"/>
    <property type="match status" value="1"/>
</dbReference>
<evidence type="ECO:0000256" key="1">
    <source>
        <dbReference type="SAM" id="MobiDB-lite"/>
    </source>
</evidence>
<evidence type="ECO:0000313" key="3">
    <source>
        <dbReference type="Proteomes" id="UP000642673"/>
    </source>
</evidence>
<gene>
    <name evidence="2" type="ORF">GCM10010347_60660</name>
</gene>
<keyword evidence="3" id="KW-1185">Reference proteome</keyword>
<dbReference type="EMBL" id="BMVP01000020">
    <property type="protein sequence ID" value="GHB81696.1"/>
    <property type="molecule type" value="Genomic_DNA"/>
</dbReference>
<proteinExistence type="predicted"/>
<comment type="caution">
    <text evidence="2">The sequence shown here is derived from an EMBL/GenBank/DDBJ whole genome shotgun (WGS) entry which is preliminary data.</text>
</comment>
<name>A0ABQ3F1C8_9ACTN</name>
<organism evidence="2 3">
    <name type="scientific">Streptomyces cirratus</name>
    <dbReference type="NCBI Taxonomy" id="68187"/>
    <lineage>
        <taxon>Bacteria</taxon>
        <taxon>Bacillati</taxon>
        <taxon>Actinomycetota</taxon>
        <taxon>Actinomycetes</taxon>
        <taxon>Kitasatosporales</taxon>
        <taxon>Streptomycetaceae</taxon>
        <taxon>Streptomyces</taxon>
    </lineage>
</organism>
<evidence type="ECO:0000313" key="2">
    <source>
        <dbReference type="EMBL" id="GHB81696.1"/>
    </source>
</evidence>